<reference evidence="2 3" key="1">
    <citation type="submission" date="2020-08" db="EMBL/GenBank/DDBJ databases">
        <authorList>
            <person name="Newling K."/>
            <person name="Davey J."/>
            <person name="Forrester S."/>
        </authorList>
    </citation>
    <scope>NUCLEOTIDE SEQUENCE [LARGE SCALE GENOMIC DNA]</scope>
    <source>
        <strain evidence="3">Crithidia deanei Carvalho (ATCC PRA-265)</strain>
    </source>
</reference>
<feature type="region of interest" description="Disordered" evidence="1">
    <location>
        <begin position="194"/>
        <end position="262"/>
    </location>
</feature>
<feature type="compositionally biased region" description="Basic and acidic residues" evidence="1">
    <location>
        <begin position="127"/>
        <end position="152"/>
    </location>
</feature>
<keyword evidence="3" id="KW-1185">Reference proteome</keyword>
<dbReference type="EMBL" id="LR877154">
    <property type="protein sequence ID" value="CAD2218113.1"/>
    <property type="molecule type" value="Genomic_DNA"/>
</dbReference>
<evidence type="ECO:0000313" key="3">
    <source>
        <dbReference type="Proteomes" id="UP000515908"/>
    </source>
</evidence>
<evidence type="ECO:0000313" key="2">
    <source>
        <dbReference type="EMBL" id="CAD2218113.1"/>
    </source>
</evidence>
<dbReference type="AlphaFoldDB" id="A0A7G2CHE7"/>
<dbReference type="VEuPathDB" id="TriTrypDB:ADEAN_000559900"/>
<dbReference type="Proteomes" id="UP000515908">
    <property type="component" value="Chromosome 10"/>
</dbReference>
<sequence length="262" mass="29092">MSFVVVSFLIGSEDPSENSIRVPLTVESNRKSCTLRRVARDAMRRFVTMRKRNRIEEKAHLTELFNRVPTSQIATTEMFVGVQDKMLAEVFPQDLVTDVMKIDQEVLFLRLVVLPSSDDSMEGAVGEESHSAEVEPTKTRKLEEDVDQHSSCDRSLSPQRITNSSPLFTPTDPSSGTPLVEPATVARTFHSDISPVTSSPHKGRHSLHNTPLPMSLSKCPKPKYGGNSPIASQRRLAFDTPEKVVTETTQHTAPLEPTVEAK</sequence>
<feature type="region of interest" description="Disordered" evidence="1">
    <location>
        <begin position="119"/>
        <end position="177"/>
    </location>
</feature>
<organism evidence="2 3">
    <name type="scientific">Angomonas deanei</name>
    <dbReference type="NCBI Taxonomy" id="59799"/>
    <lineage>
        <taxon>Eukaryota</taxon>
        <taxon>Discoba</taxon>
        <taxon>Euglenozoa</taxon>
        <taxon>Kinetoplastea</taxon>
        <taxon>Metakinetoplastina</taxon>
        <taxon>Trypanosomatida</taxon>
        <taxon>Trypanosomatidae</taxon>
        <taxon>Strigomonadinae</taxon>
        <taxon>Angomonas</taxon>
    </lineage>
</organism>
<accession>A0A7G2CHE7</accession>
<feature type="compositionally biased region" description="Polar residues" evidence="1">
    <location>
        <begin position="153"/>
        <end position="177"/>
    </location>
</feature>
<proteinExistence type="predicted"/>
<gene>
    <name evidence="2" type="ORF">ADEAN_000559900</name>
</gene>
<name>A0A7G2CHE7_9TRYP</name>
<protein>
    <submittedName>
        <fullName evidence="2">Uncharacterized protein</fullName>
    </submittedName>
</protein>
<evidence type="ECO:0000256" key="1">
    <source>
        <dbReference type="SAM" id="MobiDB-lite"/>
    </source>
</evidence>
<feature type="compositionally biased region" description="Basic and acidic residues" evidence="1">
    <location>
        <begin position="236"/>
        <end position="245"/>
    </location>
</feature>